<dbReference type="eggNOG" id="COG5512">
    <property type="taxonomic scope" value="Bacteria"/>
</dbReference>
<dbReference type="HOGENOM" id="CLU_160523_1_0_10"/>
<dbReference type="Pfam" id="PF05258">
    <property type="entry name" value="DciA"/>
    <property type="match status" value="1"/>
</dbReference>
<dbReference type="InterPro" id="IPR007922">
    <property type="entry name" value="DciA-like"/>
</dbReference>
<accession>H8XUW0</accession>
<reference evidence="1 2" key="1">
    <citation type="journal article" date="2012" name="J. Bacteriol.">
        <title>Complete Genome Sequence of Flavobacterium indicum GPSTA100-9T, Isolated from Warm Spring Water.</title>
        <authorList>
            <person name="Barbier P."/>
            <person name="Houel A."/>
            <person name="Loux V."/>
            <person name="Poulain J."/>
            <person name="Bernardet J.F."/>
            <person name="Touchon M."/>
            <person name="Duchaud E."/>
        </authorList>
    </citation>
    <scope>NUCLEOTIDE SEQUENCE [LARGE SCALE GENOMIC DNA]</scope>
    <source>
        <strain evidence="2">DSM 17447 / CIP 109464 / GPTSA100-9</strain>
    </source>
</reference>
<dbReference type="KEGG" id="fin:KQS_09785"/>
<dbReference type="OrthoDB" id="9804942at2"/>
<gene>
    <name evidence="1" type="ordered locus">KQS_09785</name>
</gene>
<dbReference type="PANTHER" id="PTHR36456">
    <property type="entry name" value="UPF0232 PROTEIN SCO3875"/>
    <property type="match status" value="1"/>
</dbReference>
<dbReference type="PANTHER" id="PTHR36456:SF1">
    <property type="entry name" value="UPF0232 PROTEIN SCO3875"/>
    <property type="match status" value="1"/>
</dbReference>
<protein>
    <recommendedName>
        <fullName evidence="3">DUF721 domain-containing protein</fullName>
    </recommendedName>
</protein>
<evidence type="ECO:0000313" key="1">
    <source>
        <dbReference type="EMBL" id="CCG53888.1"/>
    </source>
</evidence>
<name>H8XUW0_FLAIG</name>
<evidence type="ECO:0000313" key="2">
    <source>
        <dbReference type="Proteomes" id="UP000007599"/>
    </source>
</evidence>
<reference evidence="2" key="2">
    <citation type="submission" date="2012-03" db="EMBL/GenBank/DDBJ databases">
        <title>Complete genome sequence of Flavobacterium indicum GPTSA100-9T, isolated from warm spring water.</title>
        <authorList>
            <person name="Barbier P."/>
            <person name="Houel A."/>
            <person name="Loux V."/>
            <person name="Poulain J."/>
            <person name="Bernardet J.-F."/>
            <person name="Touchon M."/>
            <person name="Duchaud E."/>
        </authorList>
    </citation>
    <scope>NUCLEOTIDE SEQUENCE [LARGE SCALE GENOMIC DNA]</scope>
    <source>
        <strain evidence="2">DSM 17447 / CIP 109464 / GPTSA100-9</strain>
    </source>
</reference>
<dbReference type="PATRIC" id="fig|1094466.5.peg.1922"/>
<dbReference type="RefSeq" id="WP_014389007.1">
    <property type="nucleotide sequence ID" value="NC_017025.1"/>
</dbReference>
<dbReference type="Proteomes" id="UP000007599">
    <property type="component" value="Chromosome I"/>
</dbReference>
<organism evidence="1 2">
    <name type="scientific">Flavobacterium indicum (strain DSM 17447 / CIP 109464 / GPTSA100-9)</name>
    <dbReference type="NCBI Taxonomy" id="1094466"/>
    <lineage>
        <taxon>Bacteria</taxon>
        <taxon>Pseudomonadati</taxon>
        <taxon>Bacteroidota</taxon>
        <taxon>Flavobacteriia</taxon>
        <taxon>Flavobacteriales</taxon>
        <taxon>Flavobacteriaceae</taxon>
        <taxon>Flavobacterium</taxon>
    </lineage>
</organism>
<keyword evidence="2" id="KW-1185">Reference proteome</keyword>
<dbReference type="EMBL" id="HE774682">
    <property type="protein sequence ID" value="CCG53888.1"/>
    <property type="molecule type" value="Genomic_DNA"/>
</dbReference>
<sequence>MKRLNDDYSISDVMKEFIKSNKLEKGLDEVQVKELWLSLMGTTIANYTTQVDFYRNTLYVTLNSAVLKQELLLGKHKIIELFNKELGKELVKDLIFR</sequence>
<dbReference type="STRING" id="1094466.KQS_09785"/>
<dbReference type="AlphaFoldDB" id="H8XUW0"/>
<proteinExistence type="predicted"/>
<evidence type="ECO:0008006" key="3">
    <source>
        <dbReference type="Google" id="ProtNLM"/>
    </source>
</evidence>